<proteinExistence type="predicted"/>
<dbReference type="STRING" id="373672.SAMN05421785_103492"/>
<dbReference type="AlphaFoldDB" id="A0A1N7MU83"/>
<evidence type="ECO:0000313" key="3">
    <source>
        <dbReference type="Proteomes" id="UP000185781"/>
    </source>
</evidence>
<reference evidence="2 3" key="1">
    <citation type="submission" date="2017-01" db="EMBL/GenBank/DDBJ databases">
        <authorList>
            <person name="Mah S.A."/>
            <person name="Swanson W.J."/>
            <person name="Moy G.W."/>
            <person name="Vacquier V.D."/>
        </authorList>
    </citation>
    <scope>NUCLEOTIDE SEQUENCE [LARGE SCALE GENOMIC DNA]</scope>
    <source>
        <strain evidence="2 3">DSM 18014</strain>
    </source>
</reference>
<feature type="transmembrane region" description="Helical" evidence="1">
    <location>
        <begin position="183"/>
        <end position="200"/>
    </location>
</feature>
<protein>
    <submittedName>
        <fullName evidence="2">Uncharacterized protein</fullName>
    </submittedName>
</protein>
<keyword evidence="1" id="KW-0472">Membrane</keyword>
<name>A0A1N7MU83_9FLAO</name>
<gene>
    <name evidence="2" type="ORF">SAMN05421785_103492</name>
</gene>
<dbReference type="Proteomes" id="UP000185781">
    <property type="component" value="Unassembled WGS sequence"/>
</dbReference>
<sequence length="392" mass="45791">MTDLDLLHFEQLKKDVQAQYLKEYTPSYDDISKWKGIDIIYFQEDLRKKAKGNISEKSFYTYFKNSPVTKLPRIDMLNLLSIYAGYDSWYEFKKQHLFAGELLQDDEDLKDNELKELEKTVSASLDLPKDDDLPKKQEFKTPENSDLQKSILENQLINKNSETEKISLAEAEKPKKNFFKKNVWAIVTTILVILTGLLGFKDAIFQKTYVYCFTDADRNLSIQREIEIKVIKENESPILYRIKPGECFRYATKDKNLKMQISSPFYEYLEVNRNLENAPEEETIELKPDDYKMALYYFSTKDVKGGNSEEQNDLITQKRRQLENRISNNAVITQVYDSDIYGLETLDKEDYITLVTTPTTSLKNLNVIEMKTDNKGKIVSIKFKISANENNK</sequence>
<organism evidence="2 3">
    <name type="scientific">Chryseobacterium gambrini</name>
    <dbReference type="NCBI Taxonomy" id="373672"/>
    <lineage>
        <taxon>Bacteria</taxon>
        <taxon>Pseudomonadati</taxon>
        <taxon>Bacteroidota</taxon>
        <taxon>Flavobacteriia</taxon>
        <taxon>Flavobacteriales</taxon>
        <taxon>Weeksellaceae</taxon>
        <taxon>Chryseobacterium group</taxon>
        <taxon>Chryseobacterium</taxon>
    </lineage>
</organism>
<dbReference type="RefSeq" id="WP_076391814.1">
    <property type="nucleotide sequence ID" value="NZ_FTOV01000003.1"/>
</dbReference>
<dbReference type="EMBL" id="FTOV01000003">
    <property type="protein sequence ID" value="SIS89558.1"/>
    <property type="molecule type" value="Genomic_DNA"/>
</dbReference>
<evidence type="ECO:0000256" key="1">
    <source>
        <dbReference type="SAM" id="Phobius"/>
    </source>
</evidence>
<keyword evidence="1" id="KW-0812">Transmembrane</keyword>
<dbReference type="OrthoDB" id="1272140at2"/>
<keyword evidence="1" id="KW-1133">Transmembrane helix</keyword>
<accession>A0A1N7MU83</accession>
<evidence type="ECO:0000313" key="2">
    <source>
        <dbReference type="EMBL" id="SIS89558.1"/>
    </source>
</evidence>